<dbReference type="GO" id="GO:0003676">
    <property type="term" value="F:nucleic acid binding"/>
    <property type="evidence" value="ECO:0007669"/>
    <property type="project" value="InterPro"/>
</dbReference>
<dbReference type="CDD" id="cd09275">
    <property type="entry name" value="RNase_HI_RT_DIRS1"/>
    <property type="match status" value="1"/>
</dbReference>
<dbReference type="Gene3D" id="3.30.70.270">
    <property type="match status" value="1"/>
</dbReference>
<dbReference type="InterPro" id="IPR001878">
    <property type="entry name" value="Znf_CCHC"/>
</dbReference>
<dbReference type="GO" id="GO:0008270">
    <property type="term" value="F:zinc ion binding"/>
    <property type="evidence" value="ECO:0007669"/>
    <property type="project" value="UniProtKB-KW"/>
</dbReference>
<dbReference type="Gene3D" id="3.30.420.10">
    <property type="entry name" value="Ribonuclease H-like superfamily/Ribonuclease H"/>
    <property type="match status" value="1"/>
</dbReference>
<dbReference type="Pfam" id="PF00078">
    <property type="entry name" value="RVT_1"/>
    <property type="match status" value="1"/>
</dbReference>
<evidence type="ECO:0000313" key="5">
    <source>
        <dbReference type="Proteomes" id="UP000005237"/>
    </source>
</evidence>
<reference evidence="5" key="1">
    <citation type="submission" date="2010-08" db="EMBL/GenBank/DDBJ databases">
        <authorList>
            <consortium name="Caenorhabditis japonica Sequencing Consortium"/>
            <person name="Wilson R.K."/>
        </authorList>
    </citation>
    <scope>NUCLEOTIDE SEQUENCE [LARGE SCALE GENOMIC DNA]</scope>
    <source>
        <strain evidence="5">DF5081</strain>
    </source>
</reference>
<dbReference type="Proteomes" id="UP000005237">
    <property type="component" value="Unassembled WGS sequence"/>
</dbReference>
<dbReference type="InterPro" id="IPR052055">
    <property type="entry name" value="Hepadnavirus_pol/RT"/>
</dbReference>
<dbReference type="InterPro" id="IPR043502">
    <property type="entry name" value="DNA/RNA_pol_sf"/>
</dbReference>
<dbReference type="GO" id="GO:0005737">
    <property type="term" value="C:cytoplasm"/>
    <property type="evidence" value="ECO:0007669"/>
    <property type="project" value="UniProtKB-ARBA"/>
</dbReference>
<dbReference type="SUPFAM" id="SSF56672">
    <property type="entry name" value="DNA/RNA polymerases"/>
    <property type="match status" value="1"/>
</dbReference>
<reference evidence="4" key="2">
    <citation type="submission" date="2022-06" db="UniProtKB">
        <authorList>
            <consortium name="EnsemblMetazoa"/>
        </authorList>
    </citation>
    <scope>IDENTIFICATION</scope>
    <source>
        <strain evidence="4">DF5081</strain>
    </source>
</reference>
<keyword evidence="5" id="KW-1185">Reference proteome</keyword>
<name>A0A8R1DV88_CAEJA</name>
<dbReference type="Pfam" id="PF13456">
    <property type="entry name" value="RVT_3"/>
    <property type="match status" value="1"/>
</dbReference>
<sequence length="734" mass="82559">MLVICNVANRGGIDFAEMSSPDQELVRMLVEAIKPELKSIAKQEERAPVVSSKGIQVQLNLNIKVLNKLAEIPEATTPVEVKEATEWLRRRNADLVLLDTDPEALKMIEKVSTLTAATGAGAGGSSEAMQMMIMSRLLSDNARKRKASPPQRPTNWFRGESSERRQFGARGFAQARTTGGTFKSYVNSTPKNPRCFQCHQVGHFAANCHARRYDFSRKAHPLRGVLGSVEMNKLIESGVVVATNSPEAVSPLHVVVSALPFGLSTAPWLFTKLFRPLVTKWRAEGIWVWLYLDDGLVLAKSWEESQRAKQIVKGDLERAGVCLAEEKCNWVPQSSFCWLGLQGDLVAGTVKLTAKRRKKVEEAIECLYRSQAPTVLDRMKLLGQLSAMTVIAGPTGVARARRMMEVVAEAQSSETGQKVRITKTPGEVKELLYWRDRIREDPVNTFEESFNPVWELYTDASAIGMGAVLKDKKGRQKWRISKRGNEEFQKESSAMRELKAVEMAAKGMAGWLKGDTKIFVDSQAAVAILNKGSMKPDLQTVAENIWQNFEKIGNTKFLWIPRKENEDADLASRTFDFDDWGLGEEVFNWAQKRWGTIGVDWFADSDNTKTEVFYSRFPTRGSSGANVFDYIDVLSQRRDLHWWVPPPNLVPRLVHEAKKWKLKGILGVPIWRGHVSYQAITNEKGEFKNEIRERRIYPVNSRIIIPGEGSKFCEAMASNFTRSPFLVGLLDFSQ</sequence>
<dbReference type="SUPFAM" id="SSF57756">
    <property type="entry name" value="Retrovirus zinc finger-like domains"/>
    <property type="match status" value="1"/>
</dbReference>
<feature type="domain" description="CCHC-type" evidence="2">
    <location>
        <begin position="194"/>
        <end position="208"/>
    </location>
</feature>
<evidence type="ECO:0000259" key="3">
    <source>
        <dbReference type="PROSITE" id="PS50879"/>
    </source>
</evidence>
<evidence type="ECO:0000259" key="2">
    <source>
        <dbReference type="PROSITE" id="PS50158"/>
    </source>
</evidence>
<dbReference type="InterPro" id="IPR043128">
    <property type="entry name" value="Rev_trsase/Diguanyl_cyclase"/>
</dbReference>
<dbReference type="PROSITE" id="PS50158">
    <property type="entry name" value="ZF_CCHC"/>
    <property type="match status" value="1"/>
</dbReference>
<keyword evidence="1" id="KW-0862">Zinc</keyword>
<keyword evidence="1" id="KW-0479">Metal-binding</keyword>
<proteinExistence type="predicted"/>
<evidence type="ECO:0000256" key="1">
    <source>
        <dbReference type="PROSITE-ProRule" id="PRU00047"/>
    </source>
</evidence>
<dbReference type="GO" id="GO:0019899">
    <property type="term" value="F:enzyme binding"/>
    <property type="evidence" value="ECO:0007669"/>
    <property type="project" value="UniProtKB-ARBA"/>
</dbReference>
<keyword evidence="1" id="KW-0863">Zinc-finger</keyword>
<dbReference type="GO" id="GO:0006259">
    <property type="term" value="P:DNA metabolic process"/>
    <property type="evidence" value="ECO:0007669"/>
    <property type="project" value="UniProtKB-ARBA"/>
</dbReference>
<dbReference type="InterPro" id="IPR002156">
    <property type="entry name" value="RNaseH_domain"/>
</dbReference>
<dbReference type="InterPro" id="IPR000477">
    <property type="entry name" value="RT_dom"/>
</dbReference>
<dbReference type="GO" id="GO:0004523">
    <property type="term" value="F:RNA-DNA hybrid ribonuclease activity"/>
    <property type="evidence" value="ECO:0007669"/>
    <property type="project" value="InterPro"/>
</dbReference>
<dbReference type="EnsemblMetazoa" id="CJA11549c.1">
    <property type="protein sequence ID" value="CJA11549c.1"/>
    <property type="gene ID" value="WBGene00130753"/>
</dbReference>
<dbReference type="PANTHER" id="PTHR33050">
    <property type="entry name" value="REVERSE TRANSCRIPTASE DOMAIN-CONTAINING PROTEIN"/>
    <property type="match status" value="1"/>
</dbReference>
<feature type="domain" description="RNase H type-1" evidence="3">
    <location>
        <begin position="450"/>
        <end position="577"/>
    </location>
</feature>
<dbReference type="InterPro" id="IPR036875">
    <property type="entry name" value="Znf_CCHC_sf"/>
</dbReference>
<organism evidence="4 5">
    <name type="scientific">Caenorhabditis japonica</name>
    <dbReference type="NCBI Taxonomy" id="281687"/>
    <lineage>
        <taxon>Eukaryota</taxon>
        <taxon>Metazoa</taxon>
        <taxon>Ecdysozoa</taxon>
        <taxon>Nematoda</taxon>
        <taxon>Chromadorea</taxon>
        <taxon>Rhabditida</taxon>
        <taxon>Rhabditina</taxon>
        <taxon>Rhabditomorpha</taxon>
        <taxon>Rhabditoidea</taxon>
        <taxon>Rhabditidae</taxon>
        <taxon>Peloderinae</taxon>
        <taxon>Caenorhabditis</taxon>
    </lineage>
</organism>
<dbReference type="InterPro" id="IPR036397">
    <property type="entry name" value="RNaseH_sf"/>
</dbReference>
<dbReference type="PROSITE" id="PS50879">
    <property type="entry name" value="RNASE_H_1"/>
    <property type="match status" value="1"/>
</dbReference>
<accession>A0A8R1DV88</accession>
<protein>
    <submittedName>
        <fullName evidence="4">CCHC-type domain-containing protein</fullName>
    </submittedName>
</protein>
<evidence type="ECO:0000313" key="4">
    <source>
        <dbReference type="EnsemblMetazoa" id="CJA11549c.1"/>
    </source>
</evidence>
<dbReference type="AlphaFoldDB" id="A0A8R1DV88"/>
<dbReference type="PANTHER" id="PTHR33050:SF7">
    <property type="entry name" value="RIBONUCLEASE H"/>
    <property type="match status" value="1"/>
</dbReference>